<organism evidence="3 4">
    <name type="scientific">Arenimonas donghaensis DSM 18148 = HO3-R19</name>
    <dbReference type="NCBI Taxonomy" id="1121014"/>
    <lineage>
        <taxon>Bacteria</taxon>
        <taxon>Pseudomonadati</taxon>
        <taxon>Pseudomonadota</taxon>
        <taxon>Gammaproteobacteria</taxon>
        <taxon>Lysobacterales</taxon>
        <taxon>Lysobacteraceae</taxon>
        <taxon>Arenimonas</taxon>
    </lineage>
</organism>
<protein>
    <submittedName>
        <fullName evidence="3">Uncharacterized protein</fullName>
    </submittedName>
</protein>
<dbReference type="RefSeq" id="WP_034221071.1">
    <property type="nucleotide sequence ID" value="NZ_AVCJ01000003.1"/>
</dbReference>
<keyword evidence="2" id="KW-0472">Membrane</keyword>
<name>A0A087MKS6_9GAMM</name>
<reference evidence="3 4" key="2">
    <citation type="journal article" date="2015" name="Stand. Genomic Sci.">
        <title>High quality draft genomic sequence of Arenimonas donghaensis DSM 18148(T).</title>
        <authorList>
            <person name="Chen F."/>
            <person name="Wang H."/>
            <person name="Cao Y."/>
            <person name="Li X."/>
            <person name="Wang G."/>
        </authorList>
    </citation>
    <scope>NUCLEOTIDE SEQUENCE [LARGE SCALE GENOMIC DNA]</scope>
    <source>
        <strain evidence="3 4">HO3-R19</strain>
    </source>
</reference>
<dbReference type="AlphaFoldDB" id="A0A087MKS6"/>
<feature type="transmembrane region" description="Helical" evidence="2">
    <location>
        <begin position="6"/>
        <end position="24"/>
    </location>
</feature>
<evidence type="ECO:0000313" key="4">
    <source>
        <dbReference type="Proteomes" id="UP000029085"/>
    </source>
</evidence>
<comment type="caution">
    <text evidence="3">The sequence shown here is derived from an EMBL/GenBank/DDBJ whole genome shotgun (WGS) entry which is preliminary data.</text>
</comment>
<reference evidence="4" key="1">
    <citation type="submission" date="2013-08" db="EMBL/GenBank/DDBJ databases">
        <title>Genome sequencing of Arenimonas donghaensis.</title>
        <authorList>
            <person name="Chen F."/>
            <person name="Wang G."/>
        </authorList>
    </citation>
    <scope>NUCLEOTIDE SEQUENCE [LARGE SCALE GENOMIC DNA]</scope>
    <source>
        <strain evidence="4">HO3-R19</strain>
    </source>
</reference>
<keyword evidence="4" id="KW-1185">Reference proteome</keyword>
<feature type="compositionally biased region" description="Basic and acidic residues" evidence="1">
    <location>
        <begin position="142"/>
        <end position="153"/>
    </location>
</feature>
<dbReference type="EMBL" id="AVCJ01000003">
    <property type="protein sequence ID" value="KFL37479.1"/>
    <property type="molecule type" value="Genomic_DNA"/>
</dbReference>
<evidence type="ECO:0000256" key="2">
    <source>
        <dbReference type="SAM" id="Phobius"/>
    </source>
</evidence>
<dbReference type="STRING" id="1121014.N788_09810"/>
<evidence type="ECO:0000313" key="3">
    <source>
        <dbReference type="EMBL" id="KFL37479.1"/>
    </source>
</evidence>
<feature type="region of interest" description="Disordered" evidence="1">
    <location>
        <begin position="137"/>
        <end position="161"/>
    </location>
</feature>
<sequence>MQTLITSLGLASLALALAMLWWILRNRRRDRSLVRLLDLADEMEGLLDRSQVRMQSLQEVVGRVPPDMAAVARASLDSSLPVREAKRDLLQHRLWIKHHGQDARQSELDTACAALARARDRLAGGLAELEHAGAELAEATEAGERAAEREPATLRRPAPRP</sequence>
<evidence type="ECO:0000256" key="1">
    <source>
        <dbReference type="SAM" id="MobiDB-lite"/>
    </source>
</evidence>
<dbReference type="Proteomes" id="UP000029085">
    <property type="component" value="Unassembled WGS sequence"/>
</dbReference>
<dbReference type="OrthoDB" id="5966755at2"/>
<keyword evidence="2" id="KW-0812">Transmembrane</keyword>
<gene>
    <name evidence="3" type="ORF">N788_09810</name>
</gene>
<accession>A0A087MKS6</accession>
<keyword evidence="2" id="KW-1133">Transmembrane helix</keyword>
<dbReference type="PATRIC" id="fig|1121014.3.peg.721"/>
<proteinExistence type="predicted"/>